<protein>
    <submittedName>
        <fullName evidence="1">Uncharacterized protein</fullName>
    </submittedName>
</protein>
<sequence length="320" mass="34963">MHHTPKLSPWHGGPFVMRRLERPGGGRWPGVLVSRRRRTLWQGTRTMEGKKVAVNDGFEYPADHGDRRDPPHVRAGSRYTYAEAEPPWPGPAIGIRRPLRLRLGAHGERDRCRAGTQAARRRGHVFAFPLPIPYGCLALLPMLAWPLPTGARAGWRRGTHHRPACGPGARVPCPPAHRAHGNANVDAVRVPAPSVRACVSGERKGAGKRPDGRVGRVLHQVPVSPPGRRGRDGDPTCRGRGAVAVGPASLAGQHSAVALPTPLRCQRQDHRITRVRWQLCGARRQAGYADMVVVTGPPSGFGRSCAGRGWMDHEAVHCYY</sequence>
<name>A0A368Q5A6_SETIT</name>
<proteinExistence type="predicted"/>
<evidence type="ECO:0000313" key="1">
    <source>
        <dbReference type="EMBL" id="RCV12878.1"/>
    </source>
</evidence>
<reference evidence="1" key="1">
    <citation type="journal article" date="2012" name="Nat. Biotechnol.">
        <title>Reference genome sequence of the model plant Setaria.</title>
        <authorList>
            <person name="Bennetzen J.L."/>
            <person name="Schmutz J."/>
            <person name="Wang H."/>
            <person name="Percifield R."/>
            <person name="Hawkins J."/>
            <person name="Pontaroli A.C."/>
            <person name="Estep M."/>
            <person name="Feng L."/>
            <person name="Vaughn J.N."/>
            <person name="Grimwood J."/>
            <person name="Jenkins J."/>
            <person name="Barry K."/>
            <person name="Lindquist E."/>
            <person name="Hellsten U."/>
            <person name="Deshpande S."/>
            <person name="Wang X."/>
            <person name="Wu X."/>
            <person name="Mitros T."/>
            <person name="Triplett J."/>
            <person name="Yang X."/>
            <person name="Ye C.Y."/>
            <person name="Mauro-Herrera M."/>
            <person name="Wang L."/>
            <person name="Li P."/>
            <person name="Sharma M."/>
            <person name="Sharma R."/>
            <person name="Ronald P.C."/>
            <person name="Panaud O."/>
            <person name="Kellogg E.A."/>
            <person name="Brutnell T.P."/>
            <person name="Doust A.N."/>
            <person name="Tuskan G.A."/>
            <person name="Rokhsar D."/>
            <person name="Devos K.M."/>
        </authorList>
    </citation>
    <scope>NUCLEOTIDE SEQUENCE [LARGE SCALE GENOMIC DNA]</scope>
    <source>
        <strain evidence="1">Yugu1</strain>
    </source>
</reference>
<reference evidence="1" key="2">
    <citation type="submission" date="2015-07" db="EMBL/GenBank/DDBJ databases">
        <authorList>
            <person name="Noorani M."/>
        </authorList>
    </citation>
    <scope>NUCLEOTIDE SEQUENCE</scope>
    <source>
        <strain evidence="1">Yugu1</strain>
    </source>
</reference>
<organism evidence="1">
    <name type="scientific">Setaria italica</name>
    <name type="common">Foxtail millet</name>
    <name type="synonym">Panicum italicum</name>
    <dbReference type="NCBI Taxonomy" id="4555"/>
    <lineage>
        <taxon>Eukaryota</taxon>
        <taxon>Viridiplantae</taxon>
        <taxon>Streptophyta</taxon>
        <taxon>Embryophyta</taxon>
        <taxon>Tracheophyta</taxon>
        <taxon>Spermatophyta</taxon>
        <taxon>Magnoliopsida</taxon>
        <taxon>Liliopsida</taxon>
        <taxon>Poales</taxon>
        <taxon>Poaceae</taxon>
        <taxon>PACMAD clade</taxon>
        <taxon>Panicoideae</taxon>
        <taxon>Panicodae</taxon>
        <taxon>Paniceae</taxon>
        <taxon>Cenchrinae</taxon>
        <taxon>Setaria</taxon>
    </lineage>
</organism>
<dbReference type="AlphaFoldDB" id="A0A368Q5A6"/>
<accession>A0A368Q5A6</accession>
<dbReference type="EMBL" id="CM003529">
    <property type="protein sequence ID" value="RCV12878.1"/>
    <property type="molecule type" value="Genomic_DNA"/>
</dbReference>
<gene>
    <name evidence="1" type="ORF">SETIT_2G303100v2</name>
</gene>